<organism evidence="3 4">
    <name type="scientific">Prauserella oleivorans</name>
    <dbReference type="NCBI Taxonomy" id="1478153"/>
    <lineage>
        <taxon>Bacteria</taxon>
        <taxon>Bacillati</taxon>
        <taxon>Actinomycetota</taxon>
        <taxon>Actinomycetes</taxon>
        <taxon>Pseudonocardiales</taxon>
        <taxon>Pseudonocardiaceae</taxon>
        <taxon>Prauserella</taxon>
    </lineage>
</organism>
<protein>
    <submittedName>
        <fullName evidence="3">DUF3093 domain-containing protein</fullName>
    </submittedName>
</protein>
<dbReference type="EMBL" id="JBHUOF010000007">
    <property type="protein sequence ID" value="MFD2799428.1"/>
    <property type="molecule type" value="Genomic_DNA"/>
</dbReference>
<dbReference type="RefSeq" id="WP_377385571.1">
    <property type="nucleotide sequence ID" value="NZ_JBHSAN010000006.1"/>
</dbReference>
<feature type="transmembrane region" description="Helical" evidence="2">
    <location>
        <begin position="50"/>
        <end position="67"/>
    </location>
</feature>
<keyword evidence="4" id="KW-1185">Reference proteome</keyword>
<dbReference type="Pfam" id="PF11292">
    <property type="entry name" value="DUF3093"/>
    <property type="match status" value="1"/>
</dbReference>
<reference evidence="4" key="1">
    <citation type="journal article" date="2019" name="Int. J. Syst. Evol. Microbiol.">
        <title>The Global Catalogue of Microorganisms (GCM) 10K type strain sequencing project: providing services to taxonomists for standard genome sequencing and annotation.</title>
        <authorList>
            <consortium name="The Broad Institute Genomics Platform"/>
            <consortium name="The Broad Institute Genome Sequencing Center for Infectious Disease"/>
            <person name="Wu L."/>
            <person name="Ma J."/>
        </authorList>
    </citation>
    <scope>NUCLEOTIDE SEQUENCE [LARGE SCALE GENOMIC DNA]</scope>
    <source>
        <strain evidence="4">IBRC-M 10906</strain>
    </source>
</reference>
<dbReference type="Proteomes" id="UP001597478">
    <property type="component" value="Unassembled WGS sequence"/>
</dbReference>
<keyword evidence="2" id="KW-1133">Transmembrane helix</keyword>
<feature type="transmembrane region" description="Helical" evidence="2">
    <location>
        <begin position="21"/>
        <end position="44"/>
    </location>
</feature>
<accession>A0ABW5W687</accession>
<dbReference type="InterPro" id="IPR021443">
    <property type="entry name" value="DUF3093"/>
</dbReference>
<gene>
    <name evidence="3" type="ORF">ACFS2C_08490</name>
</gene>
<evidence type="ECO:0000256" key="1">
    <source>
        <dbReference type="SAM" id="MobiDB-lite"/>
    </source>
</evidence>
<comment type="caution">
    <text evidence="3">The sequence shown here is derived from an EMBL/GenBank/DDBJ whole genome shotgun (WGS) entry which is preliminary data.</text>
</comment>
<keyword evidence="2" id="KW-0812">Transmembrane</keyword>
<name>A0ABW5W687_9PSEU</name>
<feature type="region of interest" description="Disordered" evidence="1">
    <location>
        <begin position="159"/>
        <end position="186"/>
    </location>
</feature>
<evidence type="ECO:0000313" key="3">
    <source>
        <dbReference type="EMBL" id="MFD2799428.1"/>
    </source>
</evidence>
<evidence type="ECO:0000256" key="2">
    <source>
        <dbReference type="SAM" id="Phobius"/>
    </source>
</evidence>
<keyword evidence="2" id="KW-0472">Membrane</keyword>
<evidence type="ECO:0000313" key="4">
    <source>
        <dbReference type="Proteomes" id="UP001597478"/>
    </source>
</evidence>
<proteinExistence type="predicted"/>
<sequence>MSSTARTRSQRDTVFSERLYLSWWGWPLPLLGTALVAAEIHLGYPGVRAWLPYVILLPLMILLLAGMSRLKVDVTRGGQDSEPELWVGDAHLPLRFVGRVEVIDKQAKRKTLGPELDPAAFVTHRAWVPTMVRIELTDPDDPTPYWLVSTRHPERLAAVLRDQRDEPGNSEAPGLLGNADPGGAPR</sequence>